<evidence type="ECO:0000256" key="2">
    <source>
        <dbReference type="ARBA" id="ARBA00022803"/>
    </source>
</evidence>
<dbReference type="InterPro" id="IPR051685">
    <property type="entry name" value="Ycf3/AcsC/BcsC/TPR_MFPF"/>
</dbReference>
<proteinExistence type="predicted"/>
<evidence type="ECO:0000313" key="5">
    <source>
        <dbReference type="Proteomes" id="UP000231960"/>
    </source>
</evidence>
<dbReference type="SMART" id="SM00028">
    <property type="entry name" value="TPR"/>
    <property type="match status" value="7"/>
</dbReference>
<dbReference type="OrthoDB" id="638548at2"/>
<dbReference type="SUPFAM" id="SSF48452">
    <property type="entry name" value="TPR-like"/>
    <property type="match status" value="2"/>
</dbReference>
<accession>A0A2M9R7V7</accession>
<comment type="caution">
    <text evidence="4">The sequence shown here is derived from an EMBL/GenBank/DDBJ whole genome shotgun (WGS) entry which is preliminary data.</text>
</comment>
<evidence type="ECO:0000256" key="3">
    <source>
        <dbReference type="SAM" id="SignalP"/>
    </source>
</evidence>
<keyword evidence="5" id="KW-1185">Reference proteome</keyword>
<dbReference type="PANTHER" id="PTHR44943">
    <property type="entry name" value="CELLULOSE SYNTHASE OPERON PROTEIN C"/>
    <property type="match status" value="1"/>
</dbReference>
<dbReference type="Pfam" id="PF14559">
    <property type="entry name" value="TPR_19"/>
    <property type="match status" value="1"/>
</dbReference>
<feature type="signal peptide" evidence="3">
    <location>
        <begin position="1"/>
        <end position="20"/>
    </location>
</feature>
<reference evidence="4 5" key="1">
    <citation type="submission" date="2017-06" db="EMBL/GenBank/DDBJ databases">
        <title>Description of Avrilella dinanensis gen. nov. sp. nov.</title>
        <authorList>
            <person name="Leyer C."/>
            <person name="Sassi M."/>
            <person name="Minet J."/>
            <person name="Kayal S."/>
            <person name="Cattoir V."/>
        </authorList>
    </citation>
    <scope>NUCLEOTIDE SEQUENCE [LARGE SCALE GENOMIC DNA]</scope>
    <source>
        <strain evidence="4 5">UR159</strain>
    </source>
</reference>
<dbReference type="RefSeq" id="WP_100678503.1">
    <property type="nucleotide sequence ID" value="NZ_NIPO01000001.1"/>
</dbReference>
<dbReference type="PANTHER" id="PTHR44943:SF8">
    <property type="entry name" value="TPR REPEAT-CONTAINING PROTEIN MJ0263"/>
    <property type="match status" value="1"/>
</dbReference>
<dbReference type="InterPro" id="IPR019734">
    <property type="entry name" value="TPR_rpt"/>
</dbReference>
<keyword evidence="3" id="KW-0732">Signal</keyword>
<dbReference type="AlphaFoldDB" id="A0A2M9R7V7"/>
<dbReference type="Gene3D" id="1.25.40.10">
    <property type="entry name" value="Tetratricopeptide repeat domain"/>
    <property type="match status" value="2"/>
</dbReference>
<sequence>MKKITYTLLLSALTASFAWSQDIAQVEYDIKFKKYDTAKEALYKLMRQEPKPKEGKYYYNIGVVHIEQGFPDSAMIYLKQGLLAVKDIDINNIAIGRIALDEGKEKEANSKFNASLYKTKSGDIEFLLLIAKNYIESSKPDTAKAIEFAKRALEVQPNSIDARLTLADAYFAEKSIRNAWATLLEIKRLDENNVPMLHSMAKIHKYNNEFPEAIEKLELAIKENENYEPAYKLLGQVYLDYARFSGDRTKRAEGVKNYAKYHEMIGKSFDSDNEYAQFLVRSFDFETLQKLTDQNWLERGDNFPLYKFRGIAEFELGNREEAFQHLWQYFDVQDKTKLRGVDLLYYGLSEIEKSKNADGTYNDEMYNKAIDNIAQGVSKDPALAEELYQYGLELFNEGKYMQSYFLFDIGTRNPNNRNLVYDSYYKGTTLYLLSDDPMFKNQRQKAIEAFNLAIEASPTSHESYLQKARTLILMSGNTVEADAEKAYEKYIDIIEDKNLTNVETLRDGVIEGATYIANYNKDKNPEKAKRYYQKILNLQPENHAVRERLNSLN</sequence>
<protein>
    <submittedName>
        <fullName evidence="4">Uncharacterized protein</fullName>
    </submittedName>
</protein>
<keyword evidence="1" id="KW-0677">Repeat</keyword>
<name>A0A2M9R7V7_9FLAO</name>
<evidence type="ECO:0000256" key="1">
    <source>
        <dbReference type="ARBA" id="ARBA00022737"/>
    </source>
</evidence>
<dbReference type="EMBL" id="NIPO01000001">
    <property type="protein sequence ID" value="PJR04944.1"/>
    <property type="molecule type" value="Genomic_DNA"/>
</dbReference>
<dbReference type="InterPro" id="IPR011990">
    <property type="entry name" value="TPR-like_helical_dom_sf"/>
</dbReference>
<organism evidence="4 5">
    <name type="scientific">Avrilella dinanensis</name>
    <dbReference type="NCBI Taxonomy" id="2008672"/>
    <lineage>
        <taxon>Bacteria</taxon>
        <taxon>Pseudomonadati</taxon>
        <taxon>Bacteroidota</taxon>
        <taxon>Flavobacteriia</taxon>
        <taxon>Flavobacteriales</taxon>
        <taxon>Flavobacteriaceae</taxon>
        <taxon>Avrilella</taxon>
    </lineage>
</organism>
<feature type="chain" id="PRO_5014929165" evidence="3">
    <location>
        <begin position="21"/>
        <end position="553"/>
    </location>
</feature>
<gene>
    <name evidence="4" type="ORF">CDL10_10615</name>
</gene>
<evidence type="ECO:0000313" key="4">
    <source>
        <dbReference type="EMBL" id="PJR04944.1"/>
    </source>
</evidence>
<keyword evidence="2" id="KW-0802">TPR repeat</keyword>
<dbReference type="Proteomes" id="UP000231960">
    <property type="component" value="Unassembled WGS sequence"/>
</dbReference>